<organism evidence="2 3">
    <name type="scientific">Candidatus Falkowbacteria bacterium GW2011_GWE1_38_31</name>
    <dbReference type="NCBI Taxonomy" id="1618638"/>
    <lineage>
        <taxon>Bacteria</taxon>
        <taxon>Candidatus Falkowiibacteriota</taxon>
    </lineage>
</organism>
<dbReference type="Proteomes" id="UP000034022">
    <property type="component" value="Unassembled WGS sequence"/>
</dbReference>
<dbReference type="Gene3D" id="3.90.550.10">
    <property type="entry name" value="Spore Coat Polysaccharide Biosynthesis Protein SpsA, Chain A"/>
    <property type="match status" value="1"/>
</dbReference>
<dbReference type="PANTHER" id="PTHR22916">
    <property type="entry name" value="GLYCOSYLTRANSFERASE"/>
    <property type="match status" value="1"/>
</dbReference>
<comment type="caution">
    <text evidence="2">The sequence shown here is derived from an EMBL/GenBank/DDBJ whole genome shotgun (WGS) entry which is preliminary data.</text>
</comment>
<keyword evidence="2" id="KW-0808">Transferase</keyword>
<dbReference type="SUPFAM" id="SSF53448">
    <property type="entry name" value="Nucleotide-diphospho-sugar transferases"/>
    <property type="match status" value="1"/>
</dbReference>
<name>A0A0G0MBZ4_9BACT</name>
<reference evidence="2 3" key="1">
    <citation type="journal article" date="2015" name="Nature">
        <title>rRNA introns, odd ribosomes, and small enigmatic genomes across a large radiation of phyla.</title>
        <authorList>
            <person name="Brown C.T."/>
            <person name="Hug L.A."/>
            <person name="Thomas B.C."/>
            <person name="Sharon I."/>
            <person name="Castelle C.J."/>
            <person name="Singh A."/>
            <person name="Wilkins M.J."/>
            <person name="Williams K.H."/>
            <person name="Banfield J.F."/>
        </authorList>
    </citation>
    <scope>NUCLEOTIDE SEQUENCE [LARGE SCALE GENOMIC DNA]</scope>
</reference>
<dbReference type="InterPro" id="IPR001173">
    <property type="entry name" value="Glyco_trans_2-like"/>
</dbReference>
<evidence type="ECO:0000313" key="2">
    <source>
        <dbReference type="EMBL" id="KKQ71264.1"/>
    </source>
</evidence>
<proteinExistence type="predicted"/>
<evidence type="ECO:0000313" key="3">
    <source>
        <dbReference type="Proteomes" id="UP000034022"/>
    </source>
</evidence>
<dbReference type="Pfam" id="PF00535">
    <property type="entry name" value="Glycos_transf_2"/>
    <property type="match status" value="1"/>
</dbReference>
<dbReference type="PANTHER" id="PTHR22916:SF3">
    <property type="entry name" value="UDP-GLCNAC:BETAGAL BETA-1,3-N-ACETYLGLUCOSAMINYLTRANSFERASE-LIKE PROTEIN 1"/>
    <property type="match status" value="1"/>
</dbReference>
<dbReference type="AlphaFoldDB" id="A0A0G0MBZ4"/>
<protein>
    <submittedName>
        <fullName evidence="2">Glycosyl transferase family 2</fullName>
    </submittedName>
</protein>
<feature type="domain" description="Glycosyltransferase 2-like" evidence="1">
    <location>
        <begin position="5"/>
        <end position="114"/>
    </location>
</feature>
<sequence>MLKVSVIVPTCNRPHLIKRTIDSILKQTFQDFEIIVVDDGVKERAEEAVKSFGDSRIKYIQHETNKGGGAARNTGIKASQGEYIAFLDDDDEWLPNKLEKQVKVLDESGGDVGFCFTAVLNILDDRTEKSKVPDGLNDYHGLALASFKRFLTVTLIIKREVFDLVGLFDESLPSHQEAELMIRVTKKFKGIGINEPLVKVNMRSGHDHVGGNLAKRISGGELLIKKHIKEFELIPKILARHYFQLGIFCRDNKEETKAKKYFVMAWKNNKLKISYLCHYTSLLFQEKEKIKNKLFL</sequence>
<evidence type="ECO:0000259" key="1">
    <source>
        <dbReference type="Pfam" id="PF00535"/>
    </source>
</evidence>
<dbReference type="InterPro" id="IPR029044">
    <property type="entry name" value="Nucleotide-diphossugar_trans"/>
</dbReference>
<dbReference type="PATRIC" id="fig|1618638.3.peg.201"/>
<dbReference type="GO" id="GO:0016758">
    <property type="term" value="F:hexosyltransferase activity"/>
    <property type="evidence" value="ECO:0007669"/>
    <property type="project" value="UniProtKB-ARBA"/>
</dbReference>
<dbReference type="CDD" id="cd00761">
    <property type="entry name" value="Glyco_tranf_GTA_type"/>
    <property type="match status" value="1"/>
</dbReference>
<accession>A0A0G0MBZ4</accession>
<dbReference type="EMBL" id="LBUU01000001">
    <property type="protein sequence ID" value="KKQ71264.1"/>
    <property type="molecule type" value="Genomic_DNA"/>
</dbReference>
<gene>
    <name evidence="2" type="ORF">US91_C0001G0191</name>
</gene>